<reference evidence="1 2" key="1">
    <citation type="submission" date="2024-02" db="EMBL/GenBank/DDBJ databases">
        <authorList>
            <consortium name="ELIXIR-Norway"/>
            <consortium name="Elixir Norway"/>
        </authorList>
    </citation>
    <scope>NUCLEOTIDE SEQUENCE [LARGE SCALE GENOMIC DNA]</scope>
</reference>
<evidence type="ECO:0000313" key="1">
    <source>
        <dbReference type="EMBL" id="CAK9268443.1"/>
    </source>
</evidence>
<name>A0ABP0WNK0_9BRYO</name>
<evidence type="ECO:0000313" key="2">
    <source>
        <dbReference type="Proteomes" id="UP001497444"/>
    </source>
</evidence>
<protein>
    <submittedName>
        <fullName evidence="1">Uncharacterized protein</fullName>
    </submittedName>
</protein>
<dbReference type="EMBL" id="OZ020097">
    <property type="protein sequence ID" value="CAK9268443.1"/>
    <property type="molecule type" value="Genomic_DNA"/>
</dbReference>
<organism evidence="1 2">
    <name type="scientific">Sphagnum jensenii</name>
    <dbReference type="NCBI Taxonomy" id="128206"/>
    <lineage>
        <taxon>Eukaryota</taxon>
        <taxon>Viridiplantae</taxon>
        <taxon>Streptophyta</taxon>
        <taxon>Embryophyta</taxon>
        <taxon>Bryophyta</taxon>
        <taxon>Sphagnophytina</taxon>
        <taxon>Sphagnopsida</taxon>
        <taxon>Sphagnales</taxon>
        <taxon>Sphagnaceae</taxon>
        <taxon>Sphagnum</taxon>
    </lineage>
</organism>
<proteinExistence type="predicted"/>
<feature type="non-terminal residue" evidence="1">
    <location>
        <position position="1"/>
    </location>
</feature>
<feature type="non-terminal residue" evidence="1">
    <location>
        <position position="76"/>
    </location>
</feature>
<dbReference type="Proteomes" id="UP001497444">
    <property type="component" value="Chromosome 2"/>
</dbReference>
<keyword evidence="2" id="KW-1185">Reference proteome</keyword>
<sequence length="76" mass="8781">MHLHFFPFWSNTKRVSTIRNRVLSHHTLLSSVDDDGIWGTEKNMWEATSTSGTRHPEMTGKIASCYRMQQAGQEML</sequence>
<accession>A0ABP0WNK0</accession>
<gene>
    <name evidence="1" type="ORF">CSSPJE1EN1_LOCUS13921</name>
</gene>